<dbReference type="Gene3D" id="6.10.140.2180">
    <property type="match status" value="1"/>
</dbReference>
<accession>U1LQQ3</accession>
<keyword evidence="2" id="KW-1185">Reference proteome</keyword>
<dbReference type="AlphaFoldDB" id="U1LQQ3"/>
<comment type="caution">
    <text evidence="1">The sequence shown here is derived from an EMBL/GenBank/DDBJ whole genome shotgun (WGS) entry which is preliminary data.</text>
</comment>
<sequence>MAIIRALGSQRRTPRELLADLPELSQASLYRHLSTLEQSGFVEVVEERRRRGAVERTYALGSGGVITAAELAEASRDDHFRYFASFASSLMGQYDRYLERDEIDLERDGVGFREHVLHLSDAELRALLAELRAVLAARSHHEPSPDRSPRLIATVTMPADAPAKETR</sequence>
<dbReference type="Gene3D" id="1.10.10.10">
    <property type="entry name" value="Winged helix-like DNA-binding domain superfamily/Winged helix DNA-binding domain"/>
    <property type="match status" value="1"/>
</dbReference>
<evidence type="ECO:0000313" key="2">
    <source>
        <dbReference type="Proteomes" id="UP000016462"/>
    </source>
</evidence>
<dbReference type="Pfam" id="PF12840">
    <property type="entry name" value="HTH_20"/>
    <property type="match status" value="1"/>
</dbReference>
<dbReference type="InterPro" id="IPR036390">
    <property type="entry name" value="WH_DNA-bd_sf"/>
</dbReference>
<proteinExistence type="predicted"/>
<reference evidence="1 2" key="1">
    <citation type="journal article" date="2013" name="Genome Announc.">
        <title>First draft genome sequence from a member of the genus agrococcus, isolated from modern microbialites.</title>
        <authorList>
            <person name="White R.A.III."/>
            <person name="Grassa C.J."/>
            <person name="Suttle C.A."/>
        </authorList>
    </citation>
    <scope>NUCLEOTIDE SEQUENCE [LARGE SCALE GENOMIC DNA]</scope>
    <source>
        <strain evidence="1 2">RW1</strain>
    </source>
</reference>
<gene>
    <name evidence="1" type="ORF">L332_07960</name>
</gene>
<organism evidence="1 2">
    <name type="scientific">Agrococcus pavilionensis RW1</name>
    <dbReference type="NCBI Taxonomy" id="1330458"/>
    <lineage>
        <taxon>Bacteria</taxon>
        <taxon>Bacillati</taxon>
        <taxon>Actinomycetota</taxon>
        <taxon>Actinomycetes</taxon>
        <taxon>Micrococcales</taxon>
        <taxon>Microbacteriaceae</taxon>
        <taxon>Agrococcus</taxon>
    </lineage>
</organism>
<name>U1LQQ3_9MICO</name>
<dbReference type="SUPFAM" id="SSF46785">
    <property type="entry name" value="Winged helix' DNA-binding domain"/>
    <property type="match status" value="1"/>
</dbReference>
<evidence type="ECO:0008006" key="3">
    <source>
        <dbReference type="Google" id="ProtNLM"/>
    </source>
</evidence>
<dbReference type="Proteomes" id="UP000016462">
    <property type="component" value="Unassembled WGS sequence"/>
</dbReference>
<protein>
    <recommendedName>
        <fullName evidence="3">HTH arsR-type domain-containing protein</fullName>
    </recommendedName>
</protein>
<dbReference type="InterPro" id="IPR036388">
    <property type="entry name" value="WH-like_DNA-bd_sf"/>
</dbReference>
<evidence type="ECO:0000313" key="1">
    <source>
        <dbReference type="EMBL" id="ERG64382.1"/>
    </source>
</evidence>
<dbReference type="EMBL" id="ASHR01000023">
    <property type="protein sequence ID" value="ERG64382.1"/>
    <property type="molecule type" value="Genomic_DNA"/>
</dbReference>